<dbReference type="Proteomes" id="UP000308054">
    <property type="component" value="Unassembled WGS sequence"/>
</dbReference>
<dbReference type="InterPro" id="IPR019734">
    <property type="entry name" value="TPR_rpt"/>
</dbReference>
<evidence type="ECO:0000313" key="5">
    <source>
        <dbReference type="Proteomes" id="UP000308054"/>
    </source>
</evidence>
<organism evidence="4 5">
    <name type="scientific">Marinicauda algicola</name>
    <dbReference type="NCBI Taxonomy" id="2029849"/>
    <lineage>
        <taxon>Bacteria</taxon>
        <taxon>Pseudomonadati</taxon>
        <taxon>Pseudomonadota</taxon>
        <taxon>Alphaproteobacteria</taxon>
        <taxon>Maricaulales</taxon>
        <taxon>Maricaulaceae</taxon>
        <taxon>Marinicauda</taxon>
    </lineage>
</organism>
<dbReference type="InterPro" id="IPR011990">
    <property type="entry name" value="TPR-like_helical_dom_sf"/>
</dbReference>
<keyword evidence="2 3" id="KW-0802">TPR repeat</keyword>
<keyword evidence="1" id="KW-0677">Repeat</keyword>
<dbReference type="InterPro" id="IPR013105">
    <property type="entry name" value="TPR_2"/>
</dbReference>
<feature type="repeat" description="TPR" evidence="3">
    <location>
        <begin position="245"/>
        <end position="278"/>
    </location>
</feature>
<evidence type="ECO:0000256" key="3">
    <source>
        <dbReference type="PROSITE-ProRule" id="PRU00339"/>
    </source>
</evidence>
<comment type="caution">
    <text evidence="4">The sequence shown here is derived from an EMBL/GenBank/DDBJ whole genome shotgun (WGS) entry which is preliminary data.</text>
</comment>
<gene>
    <name evidence="4" type="ORF">E5163_15795</name>
</gene>
<dbReference type="SUPFAM" id="SSF48452">
    <property type="entry name" value="TPR-like"/>
    <property type="match status" value="1"/>
</dbReference>
<accession>A0A4S2GVT7</accession>
<dbReference type="AlphaFoldDB" id="A0A4S2GVT7"/>
<dbReference type="Gene3D" id="1.25.40.10">
    <property type="entry name" value="Tetratricopeptide repeat domain"/>
    <property type="match status" value="1"/>
</dbReference>
<name>A0A4S2GVT7_9PROT</name>
<sequence length="295" mass="30471">MAPPKVGSGSTEAVLCHSAAEYRTPASSCQGALSAFLSQPARFFQHLAQAGGHAPPRCHWSDPPGFVRLHAGVRKKGVSMRDREAELRSARVVAATVKGAAGGLISALALGAAVALILGGPGFGQTVSAQSEPAPAIADAREECESGAHAPGGDARALGACDLLLRSGGLGEEARARVLTNRGVNLVRRGNARAAITDLDAAGELLPQSGAVELNRAAALILVGDFSRAEDAARRALDLGVDAPELAWFNLAIALERQDRFDAAYEAYLEAAALAPDNAQLQAQPARFLQHRPAG</sequence>
<evidence type="ECO:0000256" key="2">
    <source>
        <dbReference type="ARBA" id="ARBA00022803"/>
    </source>
</evidence>
<proteinExistence type="predicted"/>
<evidence type="ECO:0000256" key="1">
    <source>
        <dbReference type="ARBA" id="ARBA00022737"/>
    </source>
</evidence>
<keyword evidence="5" id="KW-1185">Reference proteome</keyword>
<protein>
    <submittedName>
        <fullName evidence="4">Tetratricopeptide repeat protein</fullName>
    </submittedName>
</protein>
<dbReference type="PROSITE" id="PS50005">
    <property type="entry name" value="TPR"/>
    <property type="match status" value="1"/>
</dbReference>
<dbReference type="Pfam" id="PF07719">
    <property type="entry name" value="TPR_2"/>
    <property type="match status" value="1"/>
</dbReference>
<evidence type="ECO:0000313" key="4">
    <source>
        <dbReference type="EMBL" id="TGY87185.1"/>
    </source>
</evidence>
<dbReference type="EMBL" id="SRXW01000007">
    <property type="protein sequence ID" value="TGY87185.1"/>
    <property type="molecule type" value="Genomic_DNA"/>
</dbReference>
<reference evidence="4 5" key="1">
    <citation type="journal article" date="2017" name="Int. J. Syst. Evol. Microbiol.">
        <title>Marinicauda algicola sp. nov., isolated from a marine red alga Rhodosorus marinus.</title>
        <authorList>
            <person name="Jeong S.E."/>
            <person name="Jeon S.H."/>
            <person name="Chun B.H."/>
            <person name="Kim D.W."/>
            <person name="Jeon C.O."/>
        </authorList>
    </citation>
    <scope>NUCLEOTIDE SEQUENCE [LARGE SCALE GENOMIC DNA]</scope>
    <source>
        <strain evidence="4 5">JCM 31718</strain>
    </source>
</reference>
<dbReference type="SMART" id="SM00028">
    <property type="entry name" value="TPR"/>
    <property type="match status" value="3"/>
</dbReference>